<dbReference type="AlphaFoldDB" id="A0A3S3TFE4"/>
<accession>A0A3S3TFE4</accession>
<dbReference type="EMBL" id="SACK01000007">
    <property type="protein sequence ID" value="RVT99778.1"/>
    <property type="molecule type" value="Genomic_DNA"/>
</dbReference>
<evidence type="ECO:0000259" key="2">
    <source>
        <dbReference type="Pfam" id="PF01757"/>
    </source>
</evidence>
<dbReference type="GO" id="GO:0016747">
    <property type="term" value="F:acyltransferase activity, transferring groups other than amino-acyl groups"/>
    <property type="evidence" value="ECO:0007669"/>
    <property type="project" value="InterPro"/>
</dbReference>
<name>A0A3S3TFE4_9SPHI</name>
<feature type="transmembrane region" description="Helical" evidence="1">
    <location>
        <begin position="84"/>
        <end position="101"/>
    </location>
</feature>
<comment type="caution">
    <text evidence="3">The sequence shown here is derived from an EMBL/GenBank/DDBJ whole genome shotgun (WGS) entry which is preliminary data.</text>
</comment>
<dbReference type="RefSeq" id="WP_127706422.1">
    <property type="nucleotide sequence ID" value="NZ_SACK01000007.1"/>
</dbReference>
<gene>
    <name evidence="3" type="ORF">EOD41_15155</name>
</gene>
<keyword evidence="1" id="KW-0812">Transmembrane</keyword>
<organism evidence="3 4">
    <name type="scientific">Mucilaginibacter limnophilus</name>
    <dbReference type="NCBI Taxonomy" id="1932778"/>
    <lineage>
        <taxon>Bacteria</taxon>
        <taxon>Pseudomonadati</taxon>
        <taxon>Bacteroidota</taxon>
        <taxon>Sphingobacteriia</taxon>
        <taxon>Sphingobacteriales</taxon>
        <taxon>Sphingobacteriaceae</taxon>
        <taxon>Mucilaginibacter</taxon>
    </lineage>
</organism>
<feature type="transmembrane region" description="Helical" evidence="1">
    <location>
        <begin position="177"/>
        <end position="195"/>
    </location>
</feature>
<dbReference type="InterPro" id="IPR050879">
    <property type="entry name" value="Acyltransferase_3"/>
</dbReference>
<sequence>MKTLSTAIVRGNNNYGLIRLITASMVIVNHSTVLFPNNFQMIETGYLRLWVFFFLSGLFITSSFDHSKTRLSFIIMRVCRLWPALIVCTLFTVFLIGPIVTKVSLYRYFTDIITWKYMISNSLIFNLKYYLPGVFTENHVPGIVNNSLWTIPMELKCYSIVFILGCLGVFKNKWLMIVSYILVALYLFSTTLNFWEVNPNSIILYMLFLMGSVSYFFKKYIYLDYKVAIILLIISIIVYKNLALRYVIPFAQIAIIYNVLTLGASNFLKNINLPGDYSYGIYIYGFLVQQTIACYLPAITPFKSLLITMPVVIVLGALSWHFIENPVLKFGKKLSTMNKLEIQIRLKSFLKINKA</sequence>
<dbReference type="OrthoDB" id="290051at2"/>
<dbReference type="Pfam" id="PF01757">
    <property type="entry name" value="Acyl_transf_3"/>
    <property type="match status" value="1"/>
</dbReference>
<dbReference type="Proteomes" id="UP000282759">
    <property type="component" value="Unassembled WGS sequence"/>
</dbReference>
<feature type="transmembrane region" description="Helical" evidence="1">
    <location>
        <begin position="151"/>
        <end position="170"/>
    </location>
</feature>
<reference evidence="3 4" key="1">
    <citation type="submission" date="2019-01" db="EMBL/GenBank/DDBJ databases">
        <authorList>
            <person name="Chen W.-M."/>
        </authorList>
    </citation>
    <scope>NUCLEOTIDE SEQUENCE [LARGE SCALE GENOMIC DNA]</scope>
    <source>
        <strain evidence="3 4">YBJ-36</strain>
    </source>
</reference>
<evidence type="ECO:0000256" key="1">
    <source>
        <dbReference type="SAM" id="Phobius"/>
    </source>
</evidence>
<feature type="transmembrane region" description="Helical" evidence="1">
    <location>
        <begin position="16"/>
        <end position="35"/>
    </location>
</feature>
<feature type="transmembrane region" description="Helical" evidence="1">
    <location>
        <begin position="47"/>
        <end position="64"/>
    </location>
</feature>
<keyword evidence="4" id="KW-1185">Reference proteome</keyword>
<dbReference type="PANTHER" id="PTHR23028">
    <property type="entry name" value="ACETYLTRANSFERASE"/>
    <property type="match status" value="1"/>
</dbReference>
<protein>
    <submittedName>
        <fullName evidence="3">Acyltransferase</fullName>
    </submittedName>
</protein>
<feature type="domain" description="Acyltransferase 3" evidence="2">
    <location>
        <begin position="17"/>
        <end position="315"/>
    </location>
</feature>
<keyword evidence="1" id="KW-1133">Transmembrane helix</keyword>
<proteinExistence type="predicted"/>
<feature type="transmembrane region" description="Helical" evidence="1">
    <location>
        <begin position="305"/>
        <end position="323"/>
    </location>
</feature>
<feature type="transmembrane region" description="Helical" evidence="1">
    <location>
        <begin position="222"/>
        <end position="240"/>
    </location>
</feature>
<keyword evidence="3" id="KW-0012">Acyltransferase</keyword>
<keyword evidence="3" id="KW-0808">Transferase</keyword>
<evidence type="ECO:0000313" key="3">
    <source>
        <dbReference type="EMBL" id="RVT99778.1"/>
    </source>
</evidence>
<feature type="transmembrane region" description="Helical" evidence="1">
    <location>
        <begin position="279"/>
        <end position="299"/>
    </location>
</feature>
<feature type="transmembrane region" description="Helical" evidence="1">
    <location>
        <begin position="246"/>
        <end position="267"/>
    </location>
</feature>
<keyword evidence="1" id="KW-0472">Membrane</keyword>
<dbReference type="InterPro" id="IPR002656">
    <property type="entry name" value="Acyl_transf_3_dom"/>
</dbReference>
<evidence type="ECO:0000313" key="4">
    <source>
        <dbReference type="Proteomes" id="UP000282759"/>
    </source>
</evidence>